<dbReference type="PANTHER" id="PTHR43459:SF1">
    <property type="entry name" value="EG:BACN32G11.4 PROTEIN"/>
    <property type="match status" value="1"/>
</dbReference>
<reference evidence="1 2" key="1">
    <citation type="journal article" date="2019" name="Int. J. Syst. Evol. Microbiol.">
        <title>The Global Catalogue of Microorganisms (GCM) 10K type strain sequencing project: providing services to taxonomists for standard genome sequencing and annotation.</title>
        <authorList>
            <consortium name="The Broad Institute Genomics Platform"/>
            <consortium name="The Broad Institute Genome Sequencing Center for Infectious Disease"/>
            <person name="Wu L."/>
            <person name="Ma J."/>
        </authorList>
    </citation>
    <scope>NUCLEOTIDE SEQUENCE [LARGE SCALE GENOMIC DNA]</scope>
    <source>
        <strain evidence="1 2">CGMCC 1.12553</strain>
    </source>
</reference>
<dbReference type="Gene3D" id="3.90.226.10">
    <property type="entry name" value="2-enoyl-CoA Hydratase, Chain A, domain 1"/>
    <property type="match status" value="1"/>
</dbReference>
<evidence type="ECO:0000313" key="2">
    <source>
        <dbReference type="Proteomes" id="UP001595921"/>
    </source>
</evidence>
<dbReference type="RefSeq" id="WP_267620033.1">
    <property type="nucleotide sequence ID" value="NZ_JAODIW010000004.1"/>
</dbReference>
<protein>
    <submittedName>
        <fullName evidence="1">Enoyl-CoA hydratase/isomerase family protein</fullName>
    </submittedName>
</protein>
<dbReference type="InterPro" id="IPR029045">
    <property type="entry name" value="ClpP/crotonase-like_dom_sf"/>
</dbReference>
<dbReference type="Gene3D" id="1.10.12.10">
    <property type="entry name" value="Lyase 2-enoyl-coa Hydratase, Chain A, domain 2"/>
    <property type="match status" value="1"/>
</dbReference>
<comment type="caution">
    <text evidence="1">The sequence shown here is derived from an EMBL/GenBank/DDBJ whole genome shotgun (WGS) entry which is preliminary data.</text>
</comment>
<keyword evidence="2" id="KW-1185">Reference proteome</keyword>
<dbReference type="EMBL" id="JBHSDS010000007">
    <property type="protein sequence ID" value="MFC4359012.1"/>
    <property type="molecule type" value="Genomic_DNA"/>
</dbReference>
<proteinExistence type="predicted"/>
<dbReference type="InterPro" id="IPR001753">
    <property type="entry name" value="Enoyl-CoA_hydra/iso"/>
</dbReference>
<dbReference type="CDD" id="cd06558">
    <property type="entry name" value="crotonase-like"/>
    <property type="match status" value="1"/>
</dbReference>
<dbReference type="SUPFAM" id="SSF52096">
    <property type="entry name" value="ClpP/crotonase"/>
    <property type="match status" value="1"/>
</dbReference>
<evidence type="ECO:0000313" key="1">
    <source>
        <dbReference type="EMBL" id="MFC4359012.1"/>
    </source>
</evidence>
<dbReference type="AlphaFoldDB" id="A0ABD5PDM8"/>
<gene>
    <name evidence="1" type="ORF">ACFO0N_13770</name>
</gene>
<dbReference type="PANTHER" id="PTHR43459">
    <property type="entry name" value="ENOYL-COA HYDRATASE"/>
    <property type="match status" value="1"/>
</dbReference>
<organism evidence="1 2">
    <name type="scientific">Halobium salinum</name>
    <dbReference type="NCBI Taxonomy" id="1364940"/>
    <lineage>
        <taxon>Archaea</taxon>
        <taxon>Methanobacteriati</taxon>
        <taxon>Methanobacteriota</taxon>
        <taxon>Stenosarchaea group</taxon>
        <taxon>Halobacteria</taxon>
        <taxon>Halobacteriales</taxon>
        <taxon>Haloferacaceae</taxon>
        <taxon>Halobium</taxon>
    </lineage>
</organism>
<dbReference type="Proteomes" id="UP001595921">
    <property type="component" value="Unassembled WGS sequence"/>
</dbReference>
<dbReference type="InterPro" id="IPR014748">
    <property type="entry name" value="Enoyl-CoA_hydra_C"/>
</dbReference>
<accession>A0ABD5PDM8</accession>
<name>A0ABD5PDM8_9EURY</name>
<sequence length="254" mass="26686">MRVTDDDGVRTITFDRPEAKNAMTPGVASELADELAALDPDDLDACVLTGDGDAFSAGGDVQAMADREWSATESCDVMRETFGRVAEAAIESSVPIVAKVNGDAVGAGLALVAVSDFAYAADSARFGAAFVRVGLVPDTGGTFLLPQLVGLRTAKDLAITGRLVDADEAAAMGLVNRTVAGDELDAAVADLLSTLRKRPTRTIGLIKRGLHGNAGRGWQEGLEYEAMLQSQAYDTPEHEEGVAAFLEKRPPEFD</sequence>
<dbReference type="Pfam" id="PF00378">
    <property type="entry name" value="ECH_1"/>
    <property type="match status" value="1"/>
</dbReference>